<keyword evidence="15" id="KW-1185">Reference proteome</keyword>
<feature type="transmembrane region" description="Helical" evidence="11">
    <location>
        <begin position="34"/>
        <end position="53"/>
    </location>
</feature>
<name>A0ABX0KRX5_9NEIS</name>
<evidence type="ECO:0000259" key="13">
    <source>
        <dbReference type="Pfam" id="PF08345"/>
    </source>
</evidence>
<dbReference type="NCBIfam" id="TIGR00206">
    <property type="entry name" value="fliF"/>
    <property type="match status" value="1"/>
</dbReference>
<evidence type="ECO:0000256" key="11">
    <source>
        <dbReference type="SAM" id="Phobius"/>
    </source>
</evidence>
<evidence type="ECO:0000256" key="7">
    <source>
        <dbReference type="ARBA" id="ARBA00023136"/>
    </source>
</evidence>
<feature type="region of interest" description="Disordered" evidence="10">
    <location>
        <begin position="501"/>
        <end position="529"/>
    </location>
</feature>
<feature type="domain" description="Flagellar M-ring N-terminal" evidence="12">
    <location>
        <begin position="55"/>
        <end position="228"/>
    </location>
</feature>
<evidence type="ECO:0000259" key="12">
    <source>
        <dbReference type="Pfam" id="PF01514"/>
    </source>
</evidence>
<dbReference type="InterPro" id="IPR043427">
    <property type="entry name" value="YscJ/FliF"/>
</dbReference>
<keyword evidence="8 9" id="KW-0975">Bacterial flagellum</keyword>
<evidence type="ECO:0000256" key="10">
    <source>
        <dbReference type="SAM" id="MobiDB-lite"/>
    </source>
</evidence>
<dbReference type="PANTHER" id="PTHR30046">
    <property type="entry name" value="FLAGELLAR M-RING PROTEIN"/>
    <property type="match status" value="1"/>
</dbReference>
<evidence type="ECO:0000256" key="5">
    <source>
        <dbReference type="ARBA" id="ARBA00022692"/>
    </source>
</evidence>
<dbReference type="Gene3D" id="3.30.300.30">
    <property type="match status" value="1"/>
</dbReference>
<evidence type="ECO:0000256" key="6">
    <source>
        <dbReference type="ARBA" id="ARBA00022989"/>
    </source>
</evidence>
<sequence length="575" mass="62078">MAEVSAAADNNLITARGFGVARERFAALSSGRKIGLMVAVAAVIALIVGNMLWSKEPAYRILFTNIPDKDGGAIVQSLQQMNVPYKLDPGGTISVAADKIYDVRLKLAAQGLPKSGNAGFELLDNQKFGVSQFAEQVNYQRAIEGELARSIETVASVSKARVHLAMPKQTVFLRDQQKPTASVMLTLHPGRILDGGQVAGIIHLVSSSVPELPIKNVTIVDQDGNLLSKLPEMSQNNLDPRQLLYVQHVEKGFVERVETILAPLVGKENVKAEVTAQIDFAEVEQTSESFKPNSPPNSSAMRSQQTLDLQGKSSNESAGGVPGALSNQPPGAAAAPITAPAASGASEAAVTGTANSRKEATINYEVDKTIQHVKQQVGGVKRLSAAVVLNYKPGKDKSGKMTYLPFSPQEMTQINNLVREAIGYNKERGDSVNVVNAAFADSLPLEEKKIQDKALAYIQTNATDVGKLALIAVVVLYLLFFVLRPLMKDMAKTREEARIQELDFGETLGPDGEKLKADEQSPEEDENQNRMAAFAELLQQAKELAKDDPRMVATILREWMLNTDDKGGGDPNKKP</sequence>
<keyword evidence="5 11" id="KW-0812">Transmembrane</keyword>
<dbReference type="Pfam" id="PF08345">
    <property type="entry name" value="YscJ_FliF_C"/>
    <property type="match status" value="1"/>
</dbReference>
<evidence type="ECO:0000256" key="1">
    <source>
        <dbReference type="ARBA" id="ARBA00004117"/>
    </source>
</evidence>
<comment type="similarity">
    <text evidence="3 9">Belongs to the FliF family.</text>
</comment>
<keyword evidence="4" id="KW-1003">Cell membrane</keyword>
<accession>A0ABX0KRX5</accession>
<keyword evidence="14" id="KW-0966">Cell projection</keyword>
<evidence type="ECO:0000256" key="2">
    <source>
        <dbReference type="ARBA" id="ARBA00004651"/>
    </source>
</evidence>
<feature type="compositionally biased region" description="Low complexity" evidence="10">
    <location>
        <begin position="329"/>
        <end position="339"/>
    </location>
</feature>
<dbReference type="PIRSF" id="PIRSF004862">
    <property type="entry name" value="FliF"/>
    <property type="match status" value="1"/>
</dbReference>
<feature type="compositionally biased region" description="Polar residues" evidence="10">
    <location>
        <begin position="284"/>
        <end position="317"/>
    </location>
</feature>
<dbReference type="Pfam" id="PF01514">
    <property type="entry name" value="YscJ_FliF"/>
    <property type="match status" value="1"/>
</dbReference>
<protein>
    <recommendedName>
        <fullName evidence="9">Flagellar M-ring protein</fullName>
    </recommendedName>
</protein>
<dbReference type="InterPro" id="IPR006182">
    <property type="entry name" value="FliF_N_dom"/>
</dbReference>
<comment type="subcellular location">
    <subcellularLocation>
        <location evidence="1 9">Bacterial flagellum basal body</location>
    </subcellularLocation>
    <subcellularLocation>
        <location evidence="2">Cell membrane</location>
        <topology evidence="2">Multi-pass membrane protein</topology>
    </subcellularLocation>
</comment>
<reference evidence="14 15" key="1">
    <citation type="submission" date="2020-03" db="EMBL/GenBank/DDBJ databases">
        <title>Draft genome sequence of environmentally isolated violet-colored cultures.</title>
        <authorList>
            <person name="Wilson H.S."/>
        </authorList>
    </citation>
    <scope>NUCLEOTIDE SEQUENCE [LARGE SCALE GENOMIC DNA]</scope>
    <source>
        <strain evidence="14 15">HSC-16F04</strain>
    </source>
</reference>
<feature type="region of interest" description="Disordered" evidence="10">
    <location>
        <begin position="284"/>
        <end position="339"/>
    </location>
</feature>
<keyword evidence="14" id="KW-0969">Cilium</keyword>
<feature type="domain" description="Flagellar M-ring C-terminal" evidence="13">
    <location>
        <begin position="261"/>
        <end position="439"/>
    </location>
</feature>
<dbReference type="PANTHER" id="PTHR30046:SF0">
    <property type="entry name" value="FLAGELLAR M-RING PROTEIN"/>
    <property type="match status" value="1"/>
</dbReference>
<feature type="transmembrane region" description="Helical" evidence="11">
    <location>
        <begin position="468"/>
        <end position="486"/>
    </location>
</feature>
<evidence type="ECO:0000256" key="3">
    <source>
        <dbReference type="ARBA" id="ARBA00007971"/>
    </source>
</evidence>
<evidence type="ECO:0000256" key="4">
    <source>
        <dbReference type="ARBA" id="ARBA00022475"/>
    </source>
</evidence>
<organism evidence="14 15">
    <name type="scientific">Iodobacter violaceini</name>
    <dbReference type="NCBI Taxonomy" id="3044271"/>
    <lineage>
        <taxon>Bacteria</taxon>
        <taxon>Pseudomonadati</taxon>
        <taxon>Pseudomonadota</taxon>
        <taxon>Betaproteobacteria</taxon>
        <taxon>Neisseriales</taxon>
        <taxon>Chitinibacteraceae</taxon>
        <taxon>Iodobacter</taxon>
    </lineage>
</organism>
<dbReference type="InterPro" id="IPR013556">
    <property type="entry name" value="Flag_M-ring_C"/>
</dbReference>
<dbReference type="EMBL" id="JAAOLX010000005">
    <property type="protein sequence ID" value="NHQ86586.1"/>
    <property type="molecule type" value="Genomic_DNA"/>
</dbReference>
<dbReference type="InterPro" id="IPR045851">
    <property type="entry name" value="AMP-bd_C_sf"/>
</dbReference>
<evidence type="ECO:0000313" key="14">
    <source>
        <dbReference type="EMBL" id="NHQ86586.1"/>
    </source>
</evidence>
<dbReference type="InterPro" id="IPR000067">
    <property type="entry name" value="FlgMring_FliF"/>
</dbReference>
<gene>
    <name evidence="14" type="primary">fliF</name>
    <name evidence="14" type="ORF">HA050_10715</name>
</gene>
<comment type="caution">
    <text evidence="14">The sequence shown here is derived from an EMBL/GenBank/DDBJ whole genome shotgun (WGS) entry which is preliminary data.</text>
</comment>
<keyword evidence="7 11" id="KW-0472">Membrane</keyword>
<evidence type="ECO:0000313" key="15">
    <source>
        <dbReference type="Proteomes" id="UP000712570"/>
    </source>
</evidence>
<dbReference type="RefSeq" id="WP_166825671.1">
    <property type="nucleotide sequence ID" value="NZ_JAAOLX010000005.1"/>
</dbReference>
<comment type="function">
    <text evidence="9">The M ring may be actively involved in energy transduction.</text>
</comment>
<keyword evidence="6 11" id="KW-1133">Transmembrane helix</keyword>
<dbReference type="Proteomes" id="UP000712570">
    <property type="component" value="Unassembled WGS sequence"/>
</dbReference>
<evidence type="ECO:0000256" key="8">
    <source>
        <dbReference type="ARBA" id="ARBA00023143"/>
    </source>
</evidence>
<proteinExistence type="inferred from homology"/>
<evidence type="ECO:0000256" key="9">
    <source>
        <dbReference type="PIRNR" id="PIRNR004862"/>
    </source>
</evidence>
<dbReference type="PRINTS" id="PR01009">
    <property type="entry name" value="FLGMRINGFLIF"/>
</dbReference>
<keyword evidence="14" id="KW-0282">Flagellum</keyword>